<evidence type="ECO:0000313" key="2">
    <source>
        <dbReference type="Proteomes" id="UP000035682"/>
    </source>
</evidence>
<organism evidence="1">
    <name type="scientific">Strongyloides ratti</name>
    <name type="common">Parasitic roundworm</name>
    <dbReference type="NCBI Taxonomy" id="34506"/>
    <lineage>
        <taxon>Eukaryota</taxon>
        <taxon>Metazoa</taxon>
        <taxon>Ecdysozoa</taxon>
        <taxon>Nematoda</taxon>
        <taxon>Chromadorea</taxon>
        <taxon>Rhabditida</taxon>
        <taxon>Tylenchina</taxon>
        <taxon>Panagrolaimomorpha</taxon>
        <taxon>Strongyloidoidea</taxon>
        <taxon>Strongyloididae</taxon>
        <taxon>Strongyloides</taxon>
    </lineage>
</organism>
<gene>
    <name evidence="1 3 4" type="ORF">SRAE_1000311500</name>
</gene>
<dbReference type="EMBL" id="LN609528">
    <property type="protein sequence ID" value="CEF64862.1"/>
    <property type="molecule type" value="Genomic_DNA"/>
</dbReference>
<dbReference type="CTD" id="36377227"/>
<evidence type="ECO:0000313" key="4">
    <source>
        <dbReference type="WormBase" id="SRAE_1000311500"/>
    </source>
</evidence>
<dbReference type="OrthoDB" id="549243at2759"/>
<dbReference type="WormBase" id="SRAE_1000311500">
    <property type="protein sequence ID" value="SRP09927"/>
    <property type="gene ID" value="WBGene00259732"/>
</dbReference>
<name>A0A090L561_STRRB</name>
<accession>A0A090L561</accession>
<dbReference type="GeneID" id="36377227"/>
<sequence>MNEIPFKVSKKNDHDESILNMEIKNESKKLSGAEIVGRNMQIMNLIISNIHGLKDRKNVALTCKAFYLICIDKESYVKRFKKFVEKRELSYFINDPLSIIFEKEIIINLTHFSRSNTLKLEAIGNIMKMNRHIKTDMVIRNLPNGYFPFFKNLNCFENIKTIYFDSSKLENFPLAIFKECSSLQPITLIFGDTCYIDLETRNFIKPKYSNDNLMFPKSIKHIHLDSKISDVTWLKDALKCFENYELESLIVKENVKNTISDPTLESIASTLHFFKKVKFIIRKNGFFYDRSLTDYFGQTFAVFFTSEEFEFMFEINFDIKKCNLDFWINYNRLQEKSINDIKYALFQNVLINERYLCINSFGISRRFSIIPHKFNNVEIQSFKNGFRKLRNLTTLKMDISCINIEKDFKIFCCSLTNKLKNVSLYQCDELKLKDLIQLVKHCPYIENIRLEDVRSIDITIKKIISLFVMLKGLEIDFSTEYNFKYILADLVKKDNEKNQVVLDWPQITYLNIFCKNPDSNEIMILDEIEKKTPRKSGKFLITKFWKRFTVVIQIIIQNNTNYLSYFDKIFDFD</sequence>
<dbReference type="SUPFAM" id="SSF52047">
    <property type="entry name" value="RNI-like"/>
    <property type="match status" value="1"/>
</dbReference>
<dbReference type="AlphaFoldDB" id="A0A090L561"/>
<reference evidence="3" key="2">
    <citation type="submission" date="2020-12" db="UniProtKB">
        <authorList>
            <consortium name="WormBaseParasite"/>
        </authorList>
    </citation>
    <scope>IDENTIFICATION</scope>
</reference>
<keyword evidence="2" id="KW-1185">Reference proteome</keyword>
<dbReference type="Proteomes" id="UP000035682">
    <property type="component" value="Unplaced"/>
</dbReference>
<evidence type="ECO:0000313" key="3">
    <source>
        <dbReference type="WBParaSite" id="SRAE_1000311500.1"/>
    </source>
</evidence>
<dbReference type="InterPro" id="IPR032675">
    <property type="entry name" value="LRR_dom_sf"/>
</dbReference>
<proteinExistence type="predicted"/>
<protein>
    <submittedName>
        <fullName evidence="1 3">Uncharacterized protein</fullName>
    </submittedName>
</protein>
<evidence type="ECO:0000313" key="1">
    <source>
        <dbReference type="EMBL" id="CEF64862.1"/>
    </source>
</evidence>
<dbReference type="RefSeq" id="XP_024504063.1">
    <property type="nucleotide sequence ID" value="XM_024650269.1"/>
</dbReference>
<dbReference type="WBParaSite" id="SRAE_1000311500.1">
    <property type="protein sequence ID" value="SRAE_1000311500.1"/>
    <property type="gene ID" value="WBGene00259732"/>
</dbReference>
<dbReference type="Gene3D" id="3.80.10.10">
    <property type="entry name" value="Ribonuclease Inhibitor"/>
    <property type="match status" value="1"/>
</dbReference>
<reference evidence="1 2" key="1">
    <citation type="submission" date="2014-09" db="EMBL/GenBank/DDBJ databases">
        <authorList>
            <person name="Martin A.A."/>
        </authorList>
    </citation>
    <scope>NUCLEOTIDE SEQUENCE</scope>
    <source>
        <strain evidence="2">ED321</strain>
        <strain evidence="1">ED321 Heterogonic</strain>
    </source>
</reference>